<evidence type="ECO:0000256" key="7">
    <source>
        <dbReference type="ARBA" id="ARBA00022840"/>
    </source>
</evidence>
<comment type="catalytic activity">
    <reaction evidence="1">
        <text>ATP + protein L-histidine = ADP + protein N-phospho-L-histidine.</text>
        <dbReference type="EC" id="2.7.13.3"/>
    </reaction>
</comment>
<evidence type="ECO:0000313" key="12">
    <source>
        <dbReference type="Proteomes" id="UP000639606"/>
    </source>
</evidence>
<evidence type="ECO:0000313" key="11">
    <source>
        <dbReference type="EMBL" id="GGP48009.1"/>
    </source>
</evidence>
<keyword evidence="8" id="KW-0902">Two-component regulatory system</keyword>
<evidence type="ECO:0000256" key="9">
    <source>
        <dbReference type="SAM" id="Phobius"/>
    </source>
</evidence>
<accession>A0A918ECC7</accession>
<dbReference type="GO" id="GO:0005524">
    <property type="term" value="F:ATP binding"/>
    <property type="evidence" value="ECO:0007669"/>
    <property type="project" value="UniProtKB-KW"/>
</dbReference>
<dbReference type="SUPFAM" id="SSF55874">
    <property type="entry name" value="ATPase domain of HSP90 chaperone/DNA topoisomerase II/histidine kinase"/>
    <property type="match status" value="1"/>
</dbReference>
<dbReference type="GO" id="GO:0046983">
    <property type="term" value="F:protein dimerization activity"/>
    <property type="evidence" value="ECO:0007669"/>
    <property type="project" value="InterPro"/>
</dbReference>
<evidence type="ECO:0000259" key="10">
    <source>
        <dbReference type="Pfam" id="PF07730"/>
    </source>
</evidence>
<feature type="transmembrane region" description="Helical" evidence="9">
    <location>
        <begin position="410"/>
        <end position="433"/>
    </location>
</feature>
<keyword evidence="5" id="KW-0547">Nucleotide-binding</keyword>
<feature type="transmembrane region" description="Helical" evidence="9">
    <location>
        <begin position="134"/>
        <end position="155"/>
    </location>
</feature>
<evidence type="ECO:0000256" key="6">
    <source>
        <dbReference type="ARBA" id="ARBA00022777"/>
    </source>
</evidence>
<dbReference type="GO" id="GO:0016020">
    <property type="term" value="C:membrane"/>
    <property type="evidence" value="ECO:0007669"/>
    <property type="project" value="InterPro"/>
</dbReference>
<dbReference type="InterPro" id="IPR011712">
    <property type="entry name" value="Sig_transdc_His_kin_sub3_dim/P"/>
</dbReference>
<dbReference type="PANTHER" id="PTHR24421:SF10">
    <property type="entry name" value="NITRATE_NITRITE SENSOR PROTEIN NARQ"/>
    <property type="match status" value="1"/>
</dbReference>
<dbReference type="Proteomes" id="UP000639606">
    <property type="component" value="Unassembled WGS sequence"/>
</dbReference>
<dbReference type="Gene3D" id="1.20.5.1930">
    <property type="match status" value="1"/>
</dbReference>
<dbReference type="Pfam" id="PF07730">
    <property type="entry name" value="HisKA_3"/>
    <property type="match status" value="1"/>
</dbReference>
<proteinExistence type="predicted"/>
<name>A0A918ECC7_9PSEU</name>
<feature type="transmembrane region" description="Helical" evidence="9">
    <location>
        <begin position="20"/>
        <end position="39"/>
    </location>
</feature>
<keyword evidence="12" id="KW-1185">Reference proteome</keyword>
<comment type="caution">
    <text evidence="11">The sequence shown here is derived from an EMBL/GenBank/DDBJ whole genome shotgun (WGS) entry which is preliminary data.</text>
</comment>
<feature type="transmembrane region" description="Helical" evidence="9">
    <location>
        <begin position="63"/>
        <end position="93"/>
    </location>
</feature>
<dbReference type="AlphaFoldDB" id="A0A918ECC7"/>
<evidence type="ECO:0000256" key="4">
    <source>
        <dbReference type="ARBA" id="ARBA00022679"/>
    </source>
</evidence>
<keyword evidence="9" id="KW-0472">Membrane</keyword>
<keyword evidence="9" id="KW-1133">Transmembrane helix</keyword>
<protein>
    <recommendedName>
        <fullName evidence="2">histidine kinase</fullName>
        <ecNumber evidence="2">2.7.13.3</ecNumber>
    </recommendedName>
</protein>
<feature type="domain" description="Signal transduction histidine kinase subgroup 3 dimerisation and phosphoacceptor" evidence="10">
    <location>
        <begin position="186"/>
        <end position="250"/>
    </location>
</feature>
<dbReference type="EC" id="2.7.13.3" evidence="2"/>
<reference evidence="11" key="2">
    <citation type="submission" date="2020-09" db="EMBL/GenBank/DDBJ databases">
        <authorList>
            <person name="Sun Q."/>
            <person name="Ohkuma M."/>
        </authorList>
    </citation>
    <scope>NUCLEOTIDE SEQUENCE</scope>
    <source>
        <strain evidence="11">JCM 3313</strain>
    </source>
</reference>
<evidence type="ECO:0000256" key="3">
    <source>
        <dbReference type="ARBA" id="ARBA00022553"/>
    </source>
</evidence>
<sequence length="524" mass="56853">MRGFLRTHADRLRALTRWRVGRELLGAVLIVLLDGWPGWLEEHSGWAAAWWGAVYLGLYELRLLFPAVALLVGTWLVFSGDHGGVATIIVLAYAAGYRIAPWQRALLTAVVALALHILAWDVGSPGLSGPFGSFVMLTVYGMMIALPFLVGRYAAQRAELVSTMREREERLVNERRMITRQARLRERNRIAQDMHDSLGHRLSLISVHAGALAMDSGLDEHQREAVRVLRSTALSAMEELRGVIGVLRRDVEPDEDPARRTVEAIDELVEGARRAGVRVSLVRGGKPCPLPAKVSHAAYRIAQEGLTNANKHAPGASVRVSVKYEPDALVVEVRNNPPRVRKPAGSGFGLIGLGERVRLAGGLLHVGELPSGGFRIAAVLPYEDTAAADDEPVEEEEEQLAEPARPARRWAGIGSMVLAGAVVLVVVGGYVWVGTQSVTRVVSAELYDSVRVGQPEAEVMALLPGGAEPPVGELSSQAPPEPPGSRCVYLVADEQSYTSGGQKVVRFCFADGKLVEKHTHLQET</sequence>
<keyword evidence="9" id="KW-0812">Transmembrane</keyword>
<dbReference type="InterPro" id="IPR050482">
    <property type="entry name" value="Sensor_HK_TwoCompSys"/>
</dbReference>
<feature type="transmembrane region" description="Helical" evidence="9">
    <location>
        <begin position="105"/>
        <end position="122"/>
    </location>
</feature>
<keyword evidence="4" id="KW-0808">Transferase</keyword>
<evidence type="ECO:0000256" key="2">
    <source>
        <dbReference type="ARBA" id="ARBA00012438"/>
    </source>
</evidence>
<dbReference type="InterPro" id="IPR036890">
    <property type="entry name" value="HATPase_C_sf"/>
</dbReference>
<evidence type="ECO:0000256" key="5">
    <source>
        <dbReference type="ARBA" id="ARBA00022741"/>
    </source>
</evidence>
<keyword evidence="7" id="KW-0067">ATP-binding</keyword>
<dbReference type="CDD" id="cd16917">
    <property type="entry name" value="HATPase_UhpB-NarQ-NarX-like"/>
    <property type="match status" value="1"/>
</dbReference>
<gene>
    <name evidence="11" type="ORF">GCM10010185_19870</name>
</gene>
<keyword evidence="3" id="KW-0597">Phosphoprotein</keyword>
<organism evidence="11 12">
    <name type="scientific">Saccharothrix coeruleofusca</name>
    <dbReference type="NCBI Taxonomy" id="33919"/>
    <lineage>
        <taxon>Bacteria</taxon>
        <taxon>Bacillati</taxon>
        <taxon>Actinomycetota</taxon>
        <taxon>Actinomycetes</taxon>
        <taxon>Pseudonocardiales</taxon>
        <taxon>Pseudonocardiaceae</taxon>
        <taxon>Saccharothrix</taxon>
    </lineage>
</organism>
<evidence type="ECO:0000256" key="8">
    <source>
        <dbReference type="ARBA" id="ARBA00023012"/>
    </source>
</evidence>
<dbReference type="EMBL" id="BMRG01000003">
    <property type="protein sequence ID" value="GGP48009.1"/>
    <property type="molecule type" value="Genomic_DNA"/>
</dbReference>
<dbReference type="GO" id="GO:0000155">
    <property type="term" value="F:phosphorelay sensor kinase activity"/>
    <property type="evidence" value="ECO:0007669"/>
    <property type="project" value="InterPro"/>
</dbReference>
<keyword evidence="6 11" id="KW-0418">Kinase</keyword>
<reference evidence="11" key="1">
    <citation type="journal article" date="2014" name="Int. J. Syst. Evol. Microbiol.">
        <title>Complete genome sequence of Corynebacterium casei LMG S-19264T (=DSM 44701T), isolated from a smear-ripened cheese.</title>
        <authorList>
            <consortium name="US DOE Joint Genome Institute (JGI-PGF)"/>
            <person name="Walter F."/>
            <person name="Albersmeier A."/>
            <person name="Kalinowski J."/>
            <person name="Ruckert C."/>
        </authorList>
    </citation>
    <scope>NUCLEOTIDE SEQUENCE</scope>
    <source>
        <strain evidence="11">JCM 3313</strain>
    </source>
</reference>
<dbReference type="PANTHER" id="PTHR24421">
    <property type="entry name" value="NITRATE/NITRITE SENSOR PROTEIN NARX-RELATED"/>
    <property type="match status" value="1"/>
</dbReference>
<evidence type="ECO:0000256" key="1">
    <source>
        <dbReference type="ARBA" id="ARBA00000085"/>
    </source>
</evidence>
<dbReference type="Gene3D" id="3.30.565.10">
    <property type="entry name" value="Histidine kinase-like ATPase, C-terminal domain"/>
    <property type="match status" value="1"/>
</dbReference>